<dbReference type="KEGG" id="arep:ID810_00740"/>
<name>A0A7T0LKR0_9ACTO</name>
<protein>
    <submittedName>
        <fullName evidence="1">Uncharacterized protein</fullName>
    </submittedName>
</protein>
<dbReference type="RefSeq" id="WP_166856983.1">
    <property type="nucleotide sequence ID" value="NZ_CP063989.1"/>
</dbReference>
<dbReference type="EMBL" id="CP063989">
    <property type="protein sequence ID" value="QPL05557.1"/>
    <property type="molecule type" value="Genomic_DNA"/>
</dbReference>
<dbReference type="Proteomes" id="UP000594637">
    <property type="component" value="Chromosome"/>
</dbReference>
<accession>A0A7T0LKR0</accession>
<sequence>MAAHAAPQRLHREESDVAARLAAHGLAGIDLPAICVEGFKAALAQHSPFDPVTAFGYQRWAKIVEALRRALDQRSWQSFDDEGAARSLSPHGQIVIAAVGGDEATGTGRQPSNARAKGRVLERETRDNAEALSLSPTQQVLFDSRFLGEDAVLRGRQTWILLYFWDKAAHSIRCELSLPVDLEDGKVTRWAERIILPPASLTDVVLDEALSGQPDDDVDFEIRAI</sequence>
<evidence type="ECO:0000313" key="2">
    <source>
        <dbReference type="Proteomes" id="UP000594637"/>
    </source>
</evidence>
<proteinExistence type="predicted"/>
<dbReference type="AlphaFoldDB" id="A0A7T0LKR0"/>
<organism evidence="1 2">
    <name type="scientific">Actinomyces respiraculi</name>
    <dbReference type="NCBI Taxonomy" id="2744574"/>
    <lineage>
        <taxon>Bacteria</taxon>
        <taxon>Bacillati</taxon>
        <taxon>Actinomycetota</taxon>
        <taxon>Actinomycetes</taxon>
        <taxon>Actinomycetales</taxon>
        <taxon>Actinomycetaceae</taxon>
        <taxon>Actinomyces</taxon>
    </lineage>
</organism>
<reference evidence="1 2" key="1">
    <citation type="submission" date="2020-11" db="EMBL/GenBank/DDBJ databases">
        <title>Actinomyces sp. ZJ750.</title>
        <authorList>
            <person name="Zhou J."/>
        </authorList>
    </citation>
    <scope>NUCLEOTIDE SEQUENCE [LARGE SCALE GENOMIC DNA]</scope>
    <source>
        <strain evidence="1 2">ZJ750</strain>
    </source>
</reference>
<evidence type="ECO:0000313" key="1">
    <source>
        <dbReference type="EMBL" id="QPL05557.1"/>
    </source>
</evidence>
<gene>
    <name evidence="1" type="ORF">ID810_00740</name>
</gene>
<keyword evidence="2" id="KW-1185">Reference proteome</keyword>